<reference evidence="1 2" key="1">
    <citation type="submission" date="2018-08" db="EMBL/GenBank/DDBJ databases">
        <title>Aphanomyces genome sequencing and annotation.</title>
        <authorList>
            <person name="Minardi D."/>
            <person name="Oidtmann B."/>
            <person name="Van Der Giezen M."/>
            <person name="Studholme D.J."/>
        </authorList>
    </citation>
    <scope>NUCLEOTIDE SEQUENCE [LARGE SCALE GENOMIC DNA]</scope>
    <source>
        <strain evidence="1 2">Da</strain>
    </source>
</reference>
<protein>
    <submittedName>
        <fullName evidence="1">Uncharacterized protein</fullName>
    </submittedName>
</protein>
<dbReference type="VEuPathDB" id="FungiDB:H257_08445"/>
<evidence type="ECO:0000313" key="2">
    <source>
        <dbReference type="Proteomes" id="UP000285430"/>
    </source>
</evidence>
<sequence length="101" mass="11792">MPQTWTKRPPMAFDYQRASAGKMLRLLNILLPADFNGQVFDDSIIMDEVDDALNAANWTSTLGVDGLPYRVYYRFRLALLLWLHVIYNKCWSNKRVHTGER</sequence>
<gene>
    <name evidence="1" type="ORF">DYB37_014099</name>
</gene>
<dbReference type="EMBL" id="QUTH01005568">
    <property type="protein sequence ID" value="RHZ09365.1"/>
    <property type="molecule type" value="Genomic_DNA"/>
</dbReference>
<dbReference type="AlphaFoldDB" id="A0A418EAM2"/>
<name>A0A418EAM2_APHAT</name>
<comment type="caution">
    <text evidence="1">The sequence shown here is derived from an EMBL/GenBank/DDBJ whole genome shotgun (WGS) entry which is preliminary data.</text>
</comment>
<organism evidence="1 2">
    <name type="scientific">Aphanomyces astaci</name>
    <name type="common">Crayfish plague agent</name>
    <dbReference type="NCBI Taxonomy" id="112090"/>
    <lineage>
        <taxon>Eukaryota</taxon>
        <taxon>Sar</taxon>
        <taxon>Stramenopiles</taxon>
        <taxon>Oomycota</taxon>
        <taxon>Saprolegniomycetes</taxon>
        <taxon>Saprolegniales</taxon>
        <taxon>Verrucalvaceae</taxon>
        <taxon>Aphanomyces</taxon>
    </lineage>
</organism>
<dbReference type="Proteomes" id="UP000285430">
    <property type="component" value="Unassembled WGS sequence"/>
</dbReference>
<evidence type="ECO:0000313" key="1">
    <source>
        <dbReference type="EMBL" id="RHZ09365.1"/>
    </source>
</evidence>
<accession>A0A418EAM2</accession>
<proteinExistence type="predicted"/>